<dbReference type="EMBL" id="JBBPBN010000031">
    <property type="protein sequence ID" value="KAK9004260.1"/>
    <property type="molecule type" value="Genomic_DNA"/>
</dbReference>
<sequence>MMFIDHGCKWLLGKKVNQLRGLKDTTNEGNNGLNGFNGSRFGVLAEGEIDVIIVSQAEDPKRLGKDEERKCLAKRKAMDKEEIKVSTQGDLHVKFDDVSRVTDRANYVGVEDYQIRRLLMLLMSRLCMLPYH</sequence>
<reference evidence="1 2" key="1">
    <citation type="journal article" date="2024" name="G3 (Bethesda)">
        <title>Genome assembly of Hibiscus sabdariffa L. provides insights into metabolisms of medicinal natural products.</title>
        <authorList>
            <person name="Kim T."/>
        </authorList>
    </citation>
    <scope>NUCLEOTIDE SEQUENCE [LARGE SCALE GENOMIC DNA]</scope>
    <source>
        <strain evidence="1">TK-2024</strain>
        <tissue evidence="1">Old leaves</tissue>
    </source>
</reference>
<protein>
    <submittedName>
        <fullName evidence="1">Uncharacterized protein</fullName>
    </submittedName>
</protein>
<dbReference type="Proteomes" id="UP001396334">
    <property type="component" value="Unassembled WGS sequence"/>
</dbReference>
<name>A0ABR2QU89_9ROSI</name>
<comment type="caution">
    <text evidence="1">The sequence shown here is derived from an EMBL/GenBank/DDBJ whole genome shotgun (WGS) entry which is preliminary data.</text>
</comment>
<keyword evidence="2" id="KW-1185">Reference proteome</keyword>
<evidence type="ECO:0000313" key="1">
    <source>
        <dbReference type="EMBL" id="KAK9004260.1"/>
    </source>
</evidence>
<accession>A0ABR2QU89</accession>
<evidence type="ECO:0000313" key="2">
    <source>
        <dbReference type="Proteomes" id="UP001396334"/>
    </source>
</evidence>
<gene>
    <name evidence="1" type="ORF">V6N11_002066</name>
</gene>
<organism evidence="1 2">
    <name type="scientific">Hibiscus sabdariffa</name>
    <name type="common">roselle</name>
    <dbReference type="NCBI Taxonomy" id="183260"/>
    <lineage>
        <taxon>Eukaryota</taxon>
        <taxon>Viridiplantae</taxon>
        <taxon>Streptophyta</taxon>
        <taxon>Embryophyta</taxon>
        <taxon>Tracheophyta</taxon>
        <taxon>Spermatophyta</taxon>
        <taxon>Magnoliopsida</taxon>
        <taxon>eudicotyledons</taxon>
        <taxon>Gunneridae</taxon>
        <taxon>Pentapetalae</taxon>
        <taxon>rosids</taxon>
        <taxon>malvids</taxon>
        <taxon>Malvales</taxon>
        <taxon>Malvaceae</taxon>
        <taxon>Malvoideae</taxon>
        <taxon>Hibiscus</taxon>
    </lineage>
</organism>
<proteinExistence type="predicted"/>